<sequence>MLLEEVTGLDRAAMIACERDVLDDGADRRFEALLARRATGEPVSQILGRREFYGRTFRVTSDVLTPRPETEMLVEAALEALPPGGRVLDAGTGSGCLLLSVLAERPDATGRGFDVSEAALAVAAVNAAGVGVTARAALSQDRFETFSETGFDVLVCNPPYIAEAADLPADVRHFEPAGALFAGTDGLDAYRVLASKAPGWLSPGGAAFFEIGAGQGEAVAALMRRGFGAPCDVSVLPDLAGLDRMIAVRTGR</sequence>
<dbReference type="InterPro" id="IPR019874">
    <property type="entry name" value="RF_methyltr_PrmC"/>
</dbReference>
<dbReference type="InterPro" id="IPR004556">
    <property type="entry name" value="HemK-like"/>
</dbReference>
<reference evidence="8 9" key="1">
    <citation type="submission" date="2020-08" db="EMBL/GenBank/DDBJ databases">
        <title>Genomic Encyclopedia of Type Strains, Phase IV (KMG-IV): sequencing the most valuable type-strain genomes for metagenomic binning, comparative biology and taxonomic classification.</title>
        <authorList>
            <person name="Goeker M."/>
        </authorList>
    </citation>
    <scope>NUCLEOTIDE SEQUENCE [LARGE SCALE GENOMIC DNA]</scope>
    <source>
        <strain evidence="8 9">DSM 102850</strain>
    </source>
</reference>
<accession>A0A840I781</accession>
<dbReference type="AlphaFoldDB" id="A0A840I781"/>
<evidence type="ECO:0000313" key="8">
    <source>
        <dbReference type="EMBL" id="MBB4660034.1"/>
    </source>
</evidence>
<feature type="binding site" evidence="5">
    <location>
        <position position="114"/>
    </location>
    <ligand>
        <name>S-adenosyl-L-methionine</name>
        <dbReference type="ChEBI" id="CHEBI:59789"/>
    </ligand>
</feature>
<proteinExistence type="inferred from homology"/>
<dbReference type="Pfam" id="PF17827">
    <property type="entry name" value="PrmC_N"/>
    <property type="match status" value="1"/>
</dbReference>
<comment type="caution">
    <text evidence="8">The sequence shown here is derived from an EMBL/GenBank/DDBJ whole genome shotgun (WGS) entry which is preliminary data.</text>
</comment>
<dbReference type="PROSITE" id="PS00092">
    <property type="entry name" value="N6_MTASE"/>
    <property type="match status" value="1"/>
</dbReference>
<feature type="binding site" evidence="5">
    <location>
        <begin position="91"/>
        <end position="95"/>
    </location>
    <ligand>
        <name>S-adenosyl-L-methionine</name>
        <dbReference type="ChEBI" id="CHEBI:59789"/>
    </ligand>
</feature>
<comment type="catalytic activity">
    <reaction evidence="4 5">
        <text>L-glutaminyl-[peptide chain release factor] + S-adenosyl-L-methionine = N(5)-methyl-L-glutaminyl-[peptide chain release factor] + S-adenosyl-L-homocysteine + H(+)</text>
        <dbReference type="Rhea" id="RHEA:42896"/>
        <dbReference type="Rhea" id="RHEA-COMP:10271"/>
        <dbReference type="Rhea" id="RHEA-COMP:10272"/>
        <dbReference type="ChEBI" id="CHEBI:15378"/>
        <dbReference type="ChEBI" id="CHEBI:30011"/>
        <dbReference type="ChEBI" id="CHEBI:57856"/>
        <dbReference type="ChEBI" id="CHEBI:59789"/>
        <dbReference type="ChEBI" id="CHEBI:61891"/>
        <dbReference type="EC" id="2.1.1.297"/>
    </reaction>
</comment>
<dbReference type="Gene3D" id="3.40.50.150">
    <property type="entry name" value="Vaccinia Virus protein VP39"/>
    <property type="match status" value="1"/>
</dbReference>
<dbReference type="PANTHER" id="PTHR18895:SF74">
    <property type="entry name" value="MTRF1L RELEASE FACTOR GLUTAMINE METHYLTRANSFERASE"/>
    <property type="match status" value="1"/>
</dbReference>
<dbReference type="Proteomes" id="UP000563524">
    <property type="component" value="Unassembled WGS sequence"/>
</dbReference>
<evidence type="ECO:0000256" key="4">
    <source>
        <dbReference type="ARBA" id="ARBA00048391"/>
    </source>
</evidence>
<feature type="binding site" evidence="5">
    <location>
        <begin position="157"/>
        <end position="160"/>
    </location>
    <ligand>
        <name>substrate</name>
    </ligand>
</feature>
<name>A0A840I781_9PROT</name>
<dbReference type="CDD" id="cd02440">
    <property type="entry name" value="AdoMet_MTases"/>
    <property type="match status" value="1"/>
</dbReference>
<dbReference type="InterPro" id="IPR029063">
    <property type="entry name" value="SAM-dependent_MTases_sf"/>
</dbReference>
<dbReference type="GO" id="GO:0032259">
    <property type="term" value="P:methylation"/>
    <property type="evidence" value="ECO:0007669"/>
    <property type="project" value="UniProtKB-KW"/>
</dbReference>
<evidence type="ECO:0000256" key="5">
    <source>
        <dbReference type="HAMAP-Rule" id="MF_02126"/>
    </source>
</evidence>
<dbReference type="InterPro" id="IPR050320">
    <property type="entry name" value="N5-glutamine_MTase"/>
</dbReference>
<feature type="domain" description="Release factor glutamine methyltransferase N-terminal" evidence="7">
    <location>
        <begin position="1"/>
        <end position="48"/>
    </location>
</feature>
<evidence type="ECO:0000259" key="7">
    <source>
        <dbReference type="Pfam" id="PF17827"/>
    </source>
</evidence>
<keyword evidence="9" id="KW-1185">Reference proteome</keyword>
<feature type="domain" description="Methyltransferase small" evidence="6">
    <location>
        <begin position="70"/>
        <end position="165"/>
    </location>
</feature>
<dbReference type="EC" id="2.1.1.297" evidence="5"/>
<feature type="binding site" evidence="5">
    <location>
        <position position="143"/>
    </location>
    <ligand>
        <name>S-adenosyl-L-methionine</name>
        <dbReference type="ChEBI" id="CHEBI:59789"/>
    </ligand>
</feature>
<evidence type="ECO:0000256" key="2">
    <source>
        <dbReference type="ARBA" id="ARBA00022679"/>
    </source>
</evidence>
<evidence type="ECO:0000259" key="6">
    <source>
        <dbReference type="Pfam" id="PF05175"/>
    </source>
</evidence>
<comment type="similarity">
    <text evidence="5">Belongs to the protein N5-glutamine methyltransferase family. PrmC subfamily.</text>
</comment>
<dbReference type="Pfam" id="PF05175">
    <property type="entry name" value="MTS"/>
    <property type="match status" value="1"/>
</dbReference>
<evidence type="ECO:0000256" key="3">
    <source>
        <dbReference type="ARBA" id="ARBA00022691"/>
    </source>
</evidence>
<evidence type="ECO:0000256" key="1">
    <source>
        <dbReference type="ARBA" id="ARBA00022603"/>
    </source>
</evidence>
<dbReference type="NCBIfam" id="TIGR03534">
    <property type="entry name" value="RF_mod_PrmC"/>
    <property type="match status" value="1"/>
</dbReference>
<dbReference type="HAMAP" id="MF_02126">
    <property type="entry name" value="RF_methyltr_PrmC"/>
    <property type="match status" value="1"/>
</dbReference>
<dbReference type="SUPFAM" id="SSF53335">
    <property type="entry name" value="S-adenosyl-L-methionine-dependent methyltransferases"/>
    <property type="match status" value="1"/>
</dbReference>
<dbReference type="EMBL" id="JACHOB010000006">
    <property type="protein sequence ID" value="MBB4660034.1"/>
    <property type="molecule type" value="Genomic_DNA"/>
</dbReference>
<evidence type="ECO:0000313" key="9">
    <source>
        <dbReference type="Proteomes" id="UP000563524"/>
    </source>
</evidence>
<dbReference type="GO" id="GO:0102559">
    <property type="term" value="F:peptide chain release factor N(5)-glutamine methyltransferase activity"/>
    <property type="evidence" value="ECO:0007669"/>
    <property type="project" value="UniProtKB-EC"/>
</dbReference>
<keyword evidence="2 5" id="KW-0808">Transferase</keyword>
<dbReference type="Gene3D" id="1.10.8.10">
    <property type="entry name" value="DNA helicase RuvA subunit, C-terminal domain"/>
    <property type="match status" value="1"/>
</dbReference>
<dbReference type="InterPro" id="IPR002052">
    <property type="entry name" value="DNA_methylase_N6_adenine_CS"/>
</dbReference>
<keyword evidence="1 5" id="KW-0489">Methyltransferase</keyword>
<dbReference type="InterPro" id="IPR040758">
    <property type="entry name" value="PrmC_N"/>
</dbReference>
<dbReference type="GO" id="GO:0003676">
    <property type="term" value="F:nucleic acid binding"/>
    <property type="evidence" value="ECO:0007669"/>
    <property type="project" value="InterPro"/>
</dbReference>
<dbReference type="PRINTS" id="PR00507">
    <property type="entry name" value="N12N6MTFRASE"/>
</dbReference>
<protein>
    <recommendedName>
        <fullName evidence="5">Release factor glutamine methyltransferase</fullName>
        <shortName evidence="5">RF MTase</shortName>
        <ecNumber evidence="5">2.1.1.297</ecNumber>
    </recommendedName>
    <alternativeName>
        <fullName evidence="5">N5-glutamine methyltransferase PrmC</fullName>
    </alternativeName>
    <alternativeName>
        <fullName evidence="5">Protein-(glutamine-N5) MTase PrmC</fullName>
    </alternativeName>
    <alternativeName>
        <fullName evidence="5">Protein-glutamine N-methyltransferase PrmC</fullName>
    </alternativeName>
</protein>
<feature type="binding site" evidence="5">
    <location>
        <position position="157"/>
    </location>
    <ligand>
        <name>S-adenosyl-L-methionine</name>
        <dbReference type="ChEBI" id="CHEBI:59789"/>
    </ligand>
</feature>
<dbReference type="PANTHER" id="PTHR18895">
    <property type="entry name" value="HEMK METHYLTRANSFERASE"/>
    <property type="match status" value="1"/>
</dbReference>
<dbReference type="InterPro" id="IPR007848">
    <property type="entry name" value="Small_mtfrase_dom"/>
</dbReference>
<gene>
    <name evidence="5" type="primary">prmC</name>
    <name evidence="8" type="ORF">GGQ59_002578</name>
</gene>
<comment type="function">
    <text evidence="5">Methylates the class 1 translation termination release factors RF1/PrfA and RF2/PrfB on the glutamine residue of the universally conserved GGQ motif.</text>
</comment>
<keyword evidence="3 5" id="KW-0949">S-adenosyl-L-methionine</keyword>
<organism evidence="8 9">
    <name type="scientific">Parvularcula dongshanensis</name>
    <dbReference type="NCBI Taxonomy" id="1173995"/>
    <lineage>
        <taxon>Bacteria</taxon>
        <taxon>Pseudomonadati</taxon>
        <taxon>Pseudomonadota</taxon>
        <taxon>Alphaproteobacteria</taxon>
        <taxon>Parvularculales</taxon>
        <taxon>Parvularculaceae</taxon>
        <taxon>Parvularcula</taxon>
    </lineage>
</organism>
<dbReference type="NCBIfam" id="TIGR00536">
    <property type="entry name" value="hemK_fam"/>
    <property type="match status" value="1"/>
</dbReference>